<evidence type="ECO:0000256" key="2">
    <source>
        <dbReference type="ARBA" id="ARBA00004240"/>
    </source>
</evidence>
<keyword evidence="3 8" id="KW-0812">Transmembrane</keyword>
<dbReference type="GO" id="GO:0005783">
    <property type="term" value="C:endoplasmic reticulum"/>
    <property type="evidence" value="ECO:0007669"/>
    <property type="project" value="UniProtKB-SubCell"/>
</dbReference>
<evidence type="ECO:0000313" key="10">
    <source>
        <dbReference type="EMBL" id="KAI5407168.1"/>
    </source>
</evidence>
<dbReference type="PANTHER" id="PTHR24075">
    <property type="entry name" value="SEC63 DOMAIN-CONTAINING"/>
    <property type="match status" value="1"/>
</dbReference>
<keyword evidence="4" id="KW-0256">Endoplasmic reticulum</keyword>
<dbReference type="EMBL" id="JAMSHJ010000005">
    <property type="protein sequence ID" value="KAI5407168.1"/>
    <property type="molecule type" value="Genomic_DNA"/>
</dbReference>
<dbReference type="GO" id="GO:0003724">
    <property type="term" value="F:RNA helicase activity"/>
    <property type="evidence" value="ECO:0007669"/>
    <property type="project" value="TreeGrafter"/>
</dbReference>
<evidence type="ECO:0000256" key="7">
    <source>
        <dbReference type="ARBA" id="ARBA00023186"/>
    </source>
</evidence>
<evidence type="ECO:0000256" key="3">
    <source>
        <dbReference type="ARBA" id="ARBA00022692"/>
    </source>
</evidence>
<evidence type="ECO:0000256" key="8">
    <source>
        <dbReference type="SAM" id="Phobius"/>
    </source>
</evidence>
<dbReference type="InterPro" id="IPR014756">
    <property type="entry name" value="Ig_E-set"/>
</dbReference>
<organism evidence="10 11">
    <name type="scientific">Pisum sativum</name>
    <name type="common">Garden pea</name>
    <name type="synonym">Lathyrus oleraceus</name>
    <dbReference type="NCBI Taxonomy" id="3888"/>
    <lineage>
        <taxon>Eukaryota</taxon>
        <taxon>Viridiplantae</taxon>
        <taxon>Streptophyta</taxon>
        <taxon>Embryophyta</taxon>
        <taxon>Tracheophyta</taxon>
        <taxon>Spermatophyta</taxon>
        <taxon>Magnoliopsida</taxon>
        <taxon>eudicotyledons</taxon>
        <taxon>Gunneridae</taxon>
        <taxon>Pentapetalae</taxon>
        <taxon>rosids</taxon>
        <taxon>fabids</taxon>
        <taxon>Fabales</taxon>
        <taxon>Fabaceae</taxon>
        <taxon>Papilionoideae</taxon>
        <taxon>50 kb inversion clade</taxon>
        <taxon>NPAAA clade</taxon>
        <taxon>Hologalegina</taxon>
        <taxon>IRL clade</taxon>
        <taxon>Fabeae</taxon>
        <taxon>Lathyrus</taxon>
    </lineage>
</organism>
<dbReference type="SUPFAM" id="SSF81296">
    <property type="entry name" value="E set domains"/>
    <property type="match status" value="1"/>
</dbReference>
<name>A0A9D5AG84_PEA</name>
<keyword evidence="6 8" id="KW-0472">Membrane</keyword>
<dbReference type="GO" id="GO:0000388">
    <property type="term" value="P:spliceosome conformational change to release U4 (or U4atac) and U1 (or U11)"/>
    <property type="evidence" value="ECO:0007669"/>
    <property type="project" value="TreeGrafter"/>
</dbReference>
<protein>
    <recommendedName>
        <fullName evidence="9">SEC63 domain-containing protein</fullName>
    </recommendedName>
</protein>
<dbReference type="Gene3D" id="2.60.40.150">
    <property type="entry name" value="C2 domain"/>
    <property type="match status" value="1"/>
</dbReference>
<feature type="transmembrane region" description="Helical" evidence="8">
    <location>
        <begin position="200"/>
        <end position="222"/>
    </location>
</feature>
<gene>
    <name evidence="10" type="ORF">KIW84_053425</name>
</gene>
<dbReference type="InterPro" id="IPR035892">
    <property type="entry name" value="C2_domain_sf"/>
</dbReference>
<reference evidence="10 11" key="1">
    <citation type="journal article" date="2022" name="Nat. Genet.">
        <title>Improved pea reference genome and pan-genome highlight genomic features and evolutionary characteristics.</title>
        <authorList>
            <person name="Yang T."/>
            <person name="Liu R."/>
            <person name="Luo Y."/>
            <person name="Hu S."/>
            <person name="Wang D."/>
            <person name="Wang C."/>
            <person name="Pandey M.K."/>
            <person name="Ge S."/>
            <person name="Xu Q."/>
            <person name="Li N."/>
            <person name="Li G."/>
            <person name="Huang Y."/>
            <person name="Saxena R.K."/>
            <person name="Ji Y."/>
            <person name="Li M."/>
            <person name="Yan X."/>
            <person name="He Y."/>
            <person name="Liu Y."/>
            <person name="Wang X."/>
            <person name="Xiang C."/>
            <person name="Varshney R.K."/>
            <person name="Ding H."/>
            <person name="Gao S."/>
            <person name="Zong X."/>
        </authorList>
    </citation>
    <scope>NUCLEOTIDE SEQUENCE [LARGE SCALE GENOMIC DNA]</scope>
    <source>
        <strain evidence="10 11">cv. Zhongwan 6</strain>
    </source>
</reference>
<sequence length="304" mass="33863">MVENTLSDLETSKCVAIEDDIHLSPLNLGSISTIERFSLSITSSTKMKGLLEVLSSASEYAYLPIRHGEEEAVRKLVNHQRFGSSCYGTLHNGTVRNGEDITIYVTLERGYQNQLVAAIKRVSLQRKLKAKQEFAAVAAGGKISYILYFMCDSYMGCDQEKRRYKDENRNLIRLSSRYKLEAHDFFGINTHCPEICSKGLILYVAEIVILLYAATIFVGAILEAMPDLLLPFPLPGQRTVKLAREIIENFGAYNEHPLGLSQQASVLPRRSGFSLAVGRNGSSPDNSAVVTNMLLEQLALKRDH</sequence>
<feature type="domain" description="SEC63" evidence="9">
    <location>
        <begin position="31"/>
        <end position="80"/>
    </location>
</feature>
<evidence type="ECO:0000313" key="11">
    <source>
        <dbReference type="Proteomes" id="UP001058974"/>
    </source>
</evidence>
<dbReference type="GO" id="GO:0005681">
    <property type="term" value="C:spliceosomal complex"/>
    <property type="evidence" value="ECO:0007669"/>
    <property type="project" value="TreeGrafter"/>
</dbReference>
<evidence type="ECO:0000256" key="4">
    <source>
        <dbReference type="ARBA" id="ARBA00022824"/>
    </source>
</evidence>
<comment type="subcellular location">
    <subcellularLocation>
        <location evidence="2">Endoplasmic reticulum</location>
    </subcellularLocation>
    <subcellularLocation>
        <location evidence="1">Membrane</location>
        <topology evidence="1">Multi-pass membrane protein</topology>
    </subcellularLocation>
</comment>
<proteinExistence type="predicted"/>
<dbReference type="AlphaFoldDB" id="A0A9D5AG84"/>
<keyword evidence="7" id="KW-0143">Chaperone</keyword>
<dbReference type="Pfam" id="PF02889">
    <property type="entry name" value="Sec63"/>
    <property type="match status" value="1"/>
</dbReference>
<evidence type="ECO:0000256" key="1">
    <source>
        <dbReference type="ARBA" id="ARBA00004141"/>
    </source>
</evidence>
<dbReference type="InterPro" id="IPR004179">
    <property type="entry name" value="Sec63-dom"/>
</dbReference>
<evidence type="ECO:0000259" key="9">
    <source>
        <dbReference type="Pfam" id="PF02889"/>
    </source>
</evidence>
<dbReference type="GO" id="GO:0016020">
    <property type="term" value="C:membrane"/>
    <property type="evidence" value="ECO:0007669"/>
    <property type="project" value="UniProtKB-SubCell"/>
</dbReference>
<accession>A0A9D5AG84</accession>
<keyword evidence="5 8" id="KW-1133">Transmembrane helix</keyword>
<evidence type="ECO:0000256" key="6">
    <source>
        <dbReference type="ARBA" id="ARBA00023136"/>
    </source>
</evidence>
<dbReference type="PANTHER" id="PTHR24075:SF5">
    <property type="entry name" value="U5 SMALL NUCLEAR RIBONUCLEOPROTEIN 200 KDA HELICASE"/>
    <property type="match status" value="1"/>
</dbReference>
<dbReference type="Gramene" id="Psat05G0342500-T1">
    <property type="protein sequence ID" value="KAI5407168.1"/>
    <property type="gene ID" value="KIW84_053425"/>
</dbReference>
<comment type="caution">
    <text evidence="10">The sequence shown here is derived from an EMBL/GenBank/DDBJ whole genome shotgun (WGS) entry which is preliminary data.</text>
</comment>
<keyword evidence="11" id="KW-1185">Reference proteome</keyword>
<dbReference type="SUPFAM" id="SSF158702">
    <property type="entry name" value="Sec63 N-terminal domain-like"/>
    <property type="match status" value="1"/>
</dbReference>
<dbReference type="GO" id="GO:0003723">
    <property type="term" value="F:RNA binding"/>
    <property type="evidence" value="ECO:0007669"/>
    <property type="project" value="TreeGrafter"/>
</dbReference>
<dbReference type="Proteomes" id="UP001058974">
    <property type="component" value="Chromosome 5"/>
</dbReference>
<evidence type="ECO:0000256" key="5">
    <source>
        <dbReference type="ARBA" id="ARBA00022989"/>
    </source>
</evidence>